<dbReference type="PATRIC" id="fig|261654.4.peg.647"/>
<dbReference type="GO" id="GO:0016709">
    <property type="term" value="F:oxidoreductase activity, acting on paired donors, with incorporation or reduction of molecular oxygen, NAD(P)H as one donor, and incorporation of one atom of oxygen"/>
    <property type="evidence" value="ECO:0007669"/>
    <property type="project" value="UniProtKB-ARBA"/>
</dbReference>
<evidence type="ECO:0000313" key="5">
    <source>
        <dbReference type="EMBL" id="SBT38693.1"/>
    </source>
</evidence>
<dbReference type="InterPro" id="IPR050641">
    <property type="entry name" value="RIFMO-like"/>
</dbReference>
<dbReference type="InterPro" id="IPR002938">
    <property type="entry name" value="FAD-bd"/>
</dbReference>
<keyword evidence="3" id="KW-0274">FAD</keyword>
<proteinExistence type="predicted"/>
<dbReference type="InterPro" id="IPR036188">
    <property type="entry name" value="FAD/NAD-bd_sf"/>
</dbReference>
<evidence type="ECO:0000259" key="4">
    <source>
        <dbReference type="Pfam" id="PF01494"/>
    </source>
</evidence>
<dbReference type="STRING" id="261654.GA0070611_0641"/>
<organism evidence="5 6">
    <name type="scientific">Micromonospora auratinigra</name>
    <dbReference type="NCBI Taxonomy" id="261654"/>
    <lineage>
        <taxon>Bacteria</taxon>
        <taxon>Bacillati</taxon>
        <taxon>Actinomycetota</taxon>
        <taxon>Actinomycetes</taxon>
        <taxon>Micromonosporales</taxon>
        <taxon>Micromonosporaceae</taxon>
        <taxon>Micromonospora</taxon>
    </lineage>
</organism>
<dbReference type="Gene3D" id="3.30.9.10">
    <property type="entry name" value="D-Amino Acid Oxidase, subunit A, domain 2"/>
    <property type="match status" value="1"/>
</dbReference>
<feature type="domain" description="FAD-binding" evidence="4">
    <location>
        <begin position="2"/>
        <end position="343"/>
    </location>
</feature>
<dbReference type="Gene3D" id="3.50.50.60">
    <property type="entry name" value="FAD/NAD(P)-binding domain"/>
    <property type="match status" value="1"/>
</dbReference>
<dbReference type="EMBL" id="LT594323">
    <property type="protein sequence ID" value="SBT38693.1"/>
    <property type="molecule type" value="Genomic_DNA"/>
</dbReference>
<sequence>MVGAGPAGLLAAATLARYGVRVALLERRLEGSELPRATVSSTRTMEVLRWLGVSEQVRDRSDAVSMTMLMTHTAADAAAGVTLDVGFPSAEQAAIVSPEGPLCVAQDQLEAALLQHLAQRQEVSIRRGWQVSEVVEHADHVLVVGRDVRTNQALSIRGDWVLAADGVRSAVRQSLGVEMVGPADAMSATQLEVRAPIWDLVGDNRHLIYAITHPEGAGALLPAGLGDRWIYALDHGADRTPPTLQETVDRLRIASGSKDLPVVALRHRHTRIGAQIAASFGRDRVFLTGDAAHRVTPRGGTGLNTAMASAFNIAWKLAWVVHGWSSTDLLASYEAERRVIAEHNRLRSLDPQGSLRSASEALVADLGGRIRHLWLRHHRMASTLDLLGPGATMFVGPDASTTSRATRPDLGGPVPAPVTVVELDPLAAQAFGVGAAGSILVRPDGVPLPLPPTTTQMEEGHGILAEHPLRTVDAR</sequence>
<evidence type="ECO:0000256" key="1">
    <source>
        <dbReference type="ARBA" id="ARBA00001974"/>
    </source>
</evidence>
<evidence type="ECO:0000256" key="3">
    <source>
        <dbReference type="ARBA" id="ARBA00022827"/>
    </source>
</evidence>
<protein>
    <submittedName>
        <fullName evidence="5">2-polyprenyl-6-methoxyphenol hydroxylase</fullName>
    </submittedName>
</protein>
<dbReference type="AlphaFoldDB" id="A0A1A8Z4I6"/>
<dbReference type="PRINTS" id="PR00420">
    <property type="entry name" value="RNGMNOXGNASE"/>
</dbReference>
<dbReference type="Pfam" id="PF01494">
    <property type="entry name" value="FAD_binding_3"/>
    <property type="match status" value="1"/>
</dbReference>
<keyword evidence="2" id="KW-0285">Flavoprotein</keyword>
<dbReference type="PANTHER" id="PTHR43004">
    <property type="entry name" value="TRK SYSTEM POTASSIUM UPTAKE PROTEIN"/>
    <property type="match status" value="1"/>
</dbReference>
<evidence type="ECO:0000313" key="6">
    <source>
        <dbReference type="Proteomes" id="UP000199385"/>
    </source>
</evidence>
<gene>
    <name evidence="5" type="ORF">GA0070611_0641</name>
</gene>
<dbReference type="GO" id="GO:0071949">
    <property type="term" value="F:FAD binding"/>
    <property type="evidence" value="ECO:0007669"/>
    <property type="project" value="InterPro"/>
</dbReference>
<evidence type="ECO:0000256" key="2">
    <source>
        <dbReference type="ARBA" id="ARBA00022630"/>
    </source>
</evidence>
<name>A0A1A8Z4I6_9ACTN</name>
<accession>A0A1A8Z4I6</accession>
<reference evidence="6" key="1">
    <citation type="submission" date="2016-06" db="EMBL/GenBank/DDBJ databases">
        <authorList>
            <person name="Varghese N."/>
            <person name="Submissions Spin"/>
        </authorList>
    </citation>
    <scope>NUCLEOTIDE SEQUENCE [LARGE SCALE GENOMIC DNA]</scope>
    <source>
        <strain evidence="6">DSM 44815</strain>
    </source>
</reference>
<dbReference type="Gene3D" id="3.40.30.120">
    <property type="match status" value="1"/>
</dbReference>
<comment type="cofactor">
    <cofactor evidence="1">
        <name>FAD</name>
        <dbReference type="ChEBI" id="CHEBI:57692"/>
    </cofactor>
</comment>
<keyword evidence="6" id="KW-1185">Reference proteome</keyword>
<dbReference type="Proteomes" id="UP000199385">
    <property type="component" value="Chromosome I"/>
</dbReference>
<dbReference type="PANTHER" id="PTHR43004:SF19">
    <property type="entry name" value="BINDING MONOOXYGENASE, PUTATIVE (JCVI)-RELATED"/>
    <property type="match status" value="1"/>
</dbReference>
<dbReference type="SUPFAM" id="SSF51905">
    <property type="entry name" value="FAD/NAD(P)-binding domain"/>
    <property type="match status" value="1"/>
</dbReference>